<sequence>MIKNFSTKFVSSIELLNNFMSLHCYFSESWKHALVIPVPNLGQCHSNPQNYRPISLSSSLPKIYEFI</sequence>
<gene>
    <name evidence="1" type="ORF">X975_09049</name>
</gene>
<accession>A0A087V0X6</accession>
<dbReference type="AlphaFoldDB" id="A0A087V0X6"/>
<evidence type="ECO:0000313" key="2">
    <source>
        <dbReference type="Proteomes" id="UP000054359"/>
    </source>
</evidence>
<proteinExistence type="predicted"/>
<dbReference type="OrthoDB" id="10065625at2759"/>
<dbReference type="Proteomes" id="UP000054359">
    <property type="component" value="Unassembled WGS sequence"/>
</dbReference>
<feature type="non-terminal residue" evidence="1">
    <location>
        <position position="67"/>
    </location>
</feature>
<evidence type="ECO:0000313" key="1">
    <source>
        <dbReference type="EMBL" id="KFM83265.1"/>
    </source>
</evidence>
<reference evidence="1 2" key="1">
    <citation type="submission" date="2013-11" db="EMBL/GenBank/DDBJ databases">
        <title>Genome sequencing of Stegodyphus mimosarum.</title>
        <authorList>
            <person name="Bechsgaard J."/>
        </authorList>
    </citation>
    <scope>NUCLEOTIDE SEQUENCE [LARGE SCALE GENOMIC DNA]</scope>
</reference>
<organism evidence="1 2">
    <name type="scientific">Stegodyphus mimosarum</name>
    <name type="common">African social velvet spider</name>
    <dbReference type="NCBI Taxonomy" id="407821"/>
    <lineage>
        <taxon>Eukaryota</taxon>
        <taxon>Metazoa</taxon>
        <taxon>Ecdysozoa</taxon>
        <taxon>Arthropoda</taxon>
        <taxon>Chelicerata</taxon>
        <taxon>Arachnida</taxon>
        <taxon>Araneae</taxon>
        <taxon>Araneomorphae</taxon>
        <taxon>Entelegynae</taxon>
        <taxon>Eresoidea</taxon>
        <taxon>Eresidae</taxon>
        <taxon>Stegodyphus</taxon>
    </lineage>
</organism>
<dbReference type="EMBL" id="KL816031">
    <property type="protein sequence ID" value="KFM83265.1"/>
    <property type="molecule type" value="Genomic_DNA"/>
</dbReference>
<protein>
    <submittedName>
        <fullName evidence="1">Uncharacterized protein</fullName>
    </submittedName>
</protein>
<keyword evidence="2" id="KW-1185">Reference proteome</keyword>
<name>A0A087V0X6_STEMI</name>